<dbReference type="InterPro" id="IPR035516">
    <property type="entry name" value="Gyrase/topoIV_suA_C"/>
</dbReference>
<keyword evidence="3" id="KW-0413">Isomerase</keyword>
<dbReference type="GO" id="GO:0006265">
    <property type="term" value="P:DNA topological change"/>
    <property type="evidence" value="ECO:0007669"/>
    <property type="project" value="InterPro"/>
</dbReference>
<comment type="caution">
    <text evidence="4">The sequence shown here is derived from an EMBL/GenBank/DDBJ whole genome shotgun (WGS) entry which is preliminary data.</text>
</comment>
<reference evidence="4" key="1">
    <citation type="submission" date="2023-03" db="EMBL/GenBank/DDBJ databases">
        <authorList>
            <person name="Steffen K."/>
            <person name="Cardenas P."/>
        </authorList>
    </citation>
    <scope>NUCLEOTIDE SEQUENCE</scope>
</reference>
<organism evidence="4 5">
    <name type="scientific">Geodia barretti</name>
    <name type="common">Barrett's horny sponge</name>
    <dbReference type="NCBI Taxonomy" id="519541"/>
    <lineage>
        <taxon>Eukaryota</taxon>
        <taxon>Metazoa</taxon>
        <taxon>Porifera</taxon>
        <taxon>Demospongiae</taxon>
        <taxon>Heteroscleromorpha</taxon>
        <taxon>Tetractinellida</taxon>
        <taxon>Astrophorina</taxon>
        <taxon>Geodiidae</taxon>
        <taxon>Geodia</taxon>
    </lineage>
</organism>
<sequence length="400" mass="44330">MAALEREKIENEYREIQETISRLEDLLADPRKVDVVVKKETRTLKNKIDGERRTQISDASIDINRDDIEPHEQVVITFSKGGYIKRIPATTFRNQHRGGKGVSGMNTRDNDPVRHILVVDTHDMLLFFTSSGRVLPLKTYELRPDTSRNTRGVPVVNVIPLSGEEQVEAIIGVKTLDQPDLYLVMATQQGSVKRTALNAITNIRRAGLIIFNLRDKDMLVTARLAHESDDVMMVTEQGMSIRFPVQDVKPRLRAAGGVRGMMLSKRDRIVSMDMVIPDSKLLVISKNGYGKLTYLKSYPSQGRSGLGVKTMSVTKRTGKVAAAEVIADSDEVYVVSEQAQVIRTNLSEIRSTGRATQGVRIFNPKEGDAVASISCVGEFEVPEEKVVQVTPTVPPAPPAP</sequence>
<dbReference type="GO" id="GO:0005524">
    <property type="term" value="F:ATP binding"/>
    <property type="evidence" value="ECO:0007669"/>
    <property type="project" value="InterPro"/>
</dbReference>
<dbReference type="SUPFAM" id="SSF101904">
    <property type="entry name" value="GyrA/ParC C-terminal domain-like"/>
    <property type="match status" value="1"/>
</dbReference>
<gene>
    <name evidence="4" type="ORF">GBAR_LOCUS16722</name>
</gene>
<dbReference type="Pfam" id="PF03989">
    <property type="entry name" value="DNA_gyraseA_C"/>
    <property type="match status" value="6"/>
</dbReference>
<dbReference type="AlphaFoldDB" id="A0AA35WWR3"/>
<dbReference type="InterPro" id="IPR013757">
    <property type="entry name" value="Topo_IIA_A_a_sf"/>
</dbReference>
<dbReference type="PANTHER" id="PTHR43493:SF5">
    <property type="entry name" value="DNA GYRASE SUBUNIT A, CHLOROPLASTIC_MITOCHONDRIAL"/>
    <property type="match status" value="1"/>
</dbReference>
<dbReference type="PANTHER" id="PTHR43493">
    <property type="entry name" value="DNA GYRASE/TOPOISOMERASE SUBUNIT A"/>
    <property type="match status" value="1"/>
</dbReference>
<accession>A0AA35WWR3</accession>
<proteinExistence type="predicted"/>
<evidence type="ECO:0000313" key="5">
    <source>
        <dbReference type="Proteomes" id="UP001174909"/>
    </source>
</evidence>
<evidence type="ECO:0000256" key="2">
    <source>
        <dbReference type="ARBA" id="ARBA00023125"/>
    </source>
</evidence>
<keyword evidence="1" id="KW-0799">Topoisomerase</keyword>
<dbReference type="GO" id="GO:0009330">
    <property type="term" value="C:DNA topoisomerase type II (double strand cut, ATP-hydrolyzing) complex"/>
    <property type="evidence" value="ECO:0007669"/>
    <property type="project" value="TreeGrafter"/>
</dbReference>
<dbReference type="Gene3D" id="1.10.268.10">
    <property type="entry name" value="Topoisomerase, domain 3"/>
    <property type="match status" value="1"/>
</dbReference>
<dbReference type="FunFam" id="2.120.10.90:FF:000005">
    <property type="entry name" value="DNA topoisomerase 4 subunit A"/>
    <property type="match status" value="1"/>
</dbReference>
<evidence type="ECO:0000256" key="3">
    <source>
        <dbReference type="ARBA" id="ARBA00023235"/>
    </source>
</evidence>
<name>A0AA35WWR3_GEOBA</name>
<dbReference type="Gene3D" id="2.120.10.90">
    <property type="entry name" value="DNA gyrase/topoisomerase IV, subunit A, C-terminal"/>
    <property type="match status" value="1"/>
</dbReference>
<dbReference type="InterPro" id="IPR050220">
    <property type="entry name" value="Type_II_DNA_Topoisomerases"/>
</dbReference>
<dbReference type="GO" id="GO:0005737">
    <property type="term" value="C:cytoplasm"/>
    <property type="evidence" value="ECO:0007669"/>
    <property type="project" value="TreeGrafter"/>
</dbReference>
<dbReference type="InterPro" id="IPR006691">
    <property type="entry name" value="GyrA/parC_rep"/>
</dbReference>
<evidence type="ECO:0000313" key="4">
    <source>
        <dbReference type="EMBL" id="CAI8029427.1"/>
    </source>
</evidence>
<keyword evidence="5" id="KW-1185">Reference proteome</keyword>
<dbReference type="GO" id="GO:0003918">
    <property type="term" value="F:DNA topoisomerase type II (double strand cut, ATP-hydrolyzing) activity"/>
    <property type="evidence" value="ECO:0007669"/>
    <property type="project" value="InterPro"/>
</dbReference>
<keyword evidence="2" id="KW-0238">DNA-binding</keyword>
<dbReference type="Proteomes" id="UP001174909">
    <property type="component" value="Unassembled WGS sequence"/>
</dbReference>
<dbReference type="GO" id="GO:0003677">
    <property type="term" value="F:DNA binding"/>
    <property type="evidence" value="ECO:0007669"/>
    <property type="project" value="UniProtKB-KW"/>
</dbReference>
<evidence type="ECO:0000256" key="1">
    <source>
        <dbReference type="ARBA" id="ARBA00023029"/>
    </source>
</evidence>
<dbReference type="EMBL" id="CASHTH010002407">
    <property type="protein sequence ID" value="CAI8029427.1"/>
    <property type="molecule type" value="Genomic_DNA"/>
</dbReference>
<protein>
    <submittedName>
        <fullName evidence="4">DNA gyrase subunit A</fullName>
    </submittedName>
</protein>